<dbReference type="STRING" id="30732.ENSOMEP00000022628"/>
<evidence type="ECO:0000313" key="2">
    <source>
        <dbReference type="Ensembl" id="ENSOMEP00000022628.1"/>
    </source>
</evidence>
<dbReference type="SMART" id="SM00213">
    <property type="entry name" value="UBQ"/>
    <property type="match status" value="2"/>
</dbReference>
<reference evidence="2" key="2">
    <citation type="submission" date="2025-09" db="UniProtKB">
        <authorList>
            <consortium name="Ensembl"/>
        </authorList>
    </citation>
    <scope>IDENTIFICATION</scope>
</reference>
<dbReference type="GO" id="GO:0005829">
    <property type="term" value="C:cytosol"/>
    <property type="evidence" value="ECO:0007669"/>
    <property type="project" value="TreeGrafter"/>
</dbReference>
<protein>
    <submittedName>
        <fullName evidence="2">ISG15 ubiquitin like modifier</fullName>
    </submittedName>
</protein>
<dbReference type="Proteomes" id="UP000261560">
    <property type="component" value="Unplaced"/>
</dbReference>
<dbReference type="Ensembl" id="ENSOMET00000014261.1">
    <property type="protein sequence ID" value="ENSOMEP00000022628.1"/>
    <property type="gene ID" value="ENSOMEG00000002276.1"/>
</dbReference>
<reference evidence="2" key="1">
    <citation type="submission" date="2025-08" db="UniProtKB">
        <authorList>
            <consortium name="Ensembl"/>
        </authorList>
    </citation>
    <scope>IDENTIFICATION</scope>
</reference>
<proteinExistence type="predicted"/>
<dbReference type="GeneID" id="112148036"/>
<organism evidence="2 3">
    <name type="scientific">Oryzias melastigma</name>
    <name type="common">Marine medaka</name>
    <dbReference type="NCBI Taxonomy" id="30732"/>
    <lineage>
        <taxon>Eukaryota</taxon>
        <taxon>Metazoa</taxon>
        <taxon>Chordata</taxon>
        <taxon>Craniata</taxon>
        <taxon>Vertebrata</taxon>
        <taxon>Euteleostomi</taxon>
        <taxon>Actinopterygii</taxon>
        <taxon>Neopterygii</taxon>
        <taxon>Teleostei</taxon>
        <taxon>Neoteleostei</taxon>
        <taxon>Acanthomorphata</taxon>
        <taxon>Ovalentaria</taxon>
        <taxon>Atherinomorphae</taxon>
        <taxon>Beloniformes</taxon>
        <taxon>Adrianichthyidae</taxon>
        <taxon>Oryziinae</taxon>
        <taxon>Oryzias</taxon>
    </lineage>
</organism>
<dbReference type="InterPro" id="IPR019956">
    <property type="entry name" value="Ubiquitin_dom"/>
</dbReference>
<keyword evidence="3" id="KW-1185">Reference proteome</keyword>
<accession>A0A3B3CXW1</accession>
<dbReference type="Gene3D" id="3.10.20.90">
    <property type="entry name" value="Phosphatidylinositol 3-kinase Catalytic Subunit, Chain A, domain 1"/>
    <property type="match status" value="2"/>
</dbReference>
<dbReference type="InterPro" id="IPR029071">
    <property type="entry name" value="Ubiquitin-like_domsf"/>
</dbReference>
<dbReference type="PRINTS" id="PR00348">
    <property type="entry name" value="UBIQUITIN"/>
</dbReference>
<dbReference type="RefSeq" id="XP_024130585.1">
    <property type="nucleotide sequence ID" value="XM_024274817.2"/>
</dbReference>
<dbReference type="PaxDb" id="30732-ENSOMEP00000022628"/>
<name>A0A3B3CXW1_ORYME</name>
<dbReference type="GO" id="GO:0005654">
    <property type="term" value="C:nucleoplasm"/>
    <property type="evidence" value="ECO:0007669"/>
    <property type="project" value="TreeGrafter"/>
</dbReference>
<dbReference type="GO" id="GO:0043161">
    <property type="term" value="P:proteasome-mediated ubiquitin-dependent protein catabolic process"/>
    <property type="evidence" value="ECO:0007669"/>
    <property type="project" value="TreeGrafter"/>
</dbReference>
<feature type="domain" description="Ubiquitin-like" evidence="1">
    <location>
        <begin position="1"/>
        <end position="80"/>
    </location>
</feature>
<dbReference type="KEGG" id="oml:112148036"/>
<dbReference type="SUPFAM" id="SSF54236">
    <property type="entry name" value="Ubiquitin-like"/>
    <property type="match status" value="2"/>
</dbReference>
<dbReference type="GO" id="GO:0043130">
    <property type="term" value="F:ubiquitin binding"/>
    <property type="evidence" value="ECO:0007669"/>
    <property type="project" value="TreeGrafter"/>
</dbReference>
<dbReference type="OMA" id="CTVYMNL"/>
<dbReference type="PANTHER" id="PTHR10621">
    <property type="entry name" value="UV EXCISION REPAIR PROTEIN RAD23"/>
    <property type="match status" value="1"/>
</dbReference>
<dbReference type="OrthoDB" id="1885901at2759"/>
<sequence length="168" mass="18526">MEITVAMLNGTQRTMVVPPDATVGSLKALIETQMGVPAATQRLAYDNCQRVPLTDDTLSLQSYGLRAGSRVSLLITQPPQPPQPATIEVFLRNERGQTSTYRVKPDETVNDFKKKVEHREGVPAGQQRLVHQSREMMTGTLADYGVKSMSTIDMMFRLRGGGGTHLHC</sequence>
<dbReference type="PROSITE" id="PS50053">
    <property type="entry name" value="UBIQUITIN_2"/>
    <property type="match status" value="2"/>
</dbReference>
<evidence type="ECO:0000259" key="1">
    <source>
        <dbReference type="PROSITE" id="PS50053"/>
    </source>
</evidence>
<dbReference type="GeneTree" id="ENSGT00940000162007"/>
<dbReference type="PANTHER" id="PTHR10621:SF0">
    <property type="entry name" value="UV EXCISION REPAIR PROTEIN RAD23"/>
    <property type="match status" value="1"/>
</dbReference>
<dbReference type="InterPro" id="IPR000626">
    <property type="entry name" value="Ubiquitin-like_dom"/>
</dbReference>
<dbReference type="GO" id="GO:0070628">
    <property type="term" value="F:proteasome binding"/>
    <property type="evidence" value="ECO:0007669"/>
    <property type="project" value="TreeGrafter"/>
</dbReference>
<dbReference type="AlphaFoldDB" id="A0A3B3CXW1"/>
<evidence type="ECO:0000313" key="3">
    <source>
        <dbReference type="Proteomes" id="UP000261560"/>
    </source>
</evidence>
<feature type="domain" description="Ubiquitin-like" evidence="1">
    <location>
        <begin position="87"/>
        <end position="161"/>
    </location>
</feature>
<dbReference type="GO" id="GO:0031593">
    <property type="term" value="F:polyubiquitin modification-dependent protein binding"/>
    <property type="evidence" value="ECO:0007669"/>
    <property type="project" value="TreeGrafter"/>
</dbReference>
<dbReference type="Pfam" id="PF00240">
    <property type="entry name" value="ubiquitin"/>
    <property type="match status" value="2"/>
</dbReference>